<dbReference type="OrthoDB" id="3627045at2"/>
<dbReference type="eggNOG" id="ENOG502ZJR7">
    <property type="taxonomic scope" value="Bacteria"/>
</dbReference>
<dbReference type="STRING" id="882086.SacxiDRAFT_2121"/>
<dbReference type="HOGENOM" id="CLU_151967_0_0_11"/>
<evidence type="ECO:0000256" key="1">
    <source>
        <dbReference type="SAM" id="MobiDB-lite"/>
    </source>
</evidence>
<accession>I0V2K0</accession>
<gene>
    <name evidence="2" type="ORF">SacxiDRAFT_2121</name>
</gene>
<keyword evidence="3" id="KW-1185">Reference proteome</keyword>
<evidence type="ECO:0000313" key="2">
    <source>
        <dbReference type="EMBL" id="EID54353.1"/>
    </source>
</evidence>
<dbReference type="RefSeq" id="WP_006238503.1">
    <property type="nucleotide sequence ID" value="NZ_JH636049.1"/>
</dbReference>
<name>I0V2K0_9PSEU</name>
<protein>
    <recommendedName>
        <fullName evidence="4">PE domain-containing protein</fullName>
    </recommendedName>
</protein>
<evidence type="ECO:0000313" key="3">
    <source>
        <dbReference type="Proteomes" id="UP000004691"/>
    </source>
</evidence>
<proteinExistence type="predicted"/>
<dbReference type="AlphaFoldDB" id="I0V2K0"/>
<sequence>MVNAAVDGGGAAIGAAAGGMIAVAAPAVAGAPAPSSGGYKFSREEIDDVIRQWEDLHGKLLEDRRTANYMIGVRPPGAEPASEDFTASANPSGTAFAQALEKMIDYVQRYIQALRNARDGITTREDESQEHISNVGSGVMEV</sequence>
<evidence type="ECO:0008006" key="4">
    <source>
        <dbReference type="Google" id="ProtNLM"/>
    </source>
</evidence>
<organism evidence="2 3">
    <name type="scientific">Saccharomonospora xinjiangensis XJ-54</name>
    <dbReference type="NCBI Taxonomy" id="882086"/>
    <lineage>
        <taxon>Bacteria</taxon>
        <taxon>Bacillati</taxon>
        <taxon>Actinomycetota</taxon>
        <taxon>Actinomycetes</taxon>
        <taxon>Pseudonocardiales</taxon>
        <taxon>Pseudonocardiaceae</taxon>
        <taxon>Saccharomonospora</taxon>
    </lineage>
</organism>
<dbReference type="Proteomes" id="UP000004691">
    <property type="component" value="Unassembled WGS sequence"/>
</dbReference>
<reference evidence="2 3" key="1">
    <citation type="submission" date="2012-01" db="EMBL/GenBank/DDBJ databases">
        <title>Improved High-Quality Draft sequence of Saccharomonospora xinjiangensis XJ-54.</title>
        <authorList>
            <consortium name="US DOE Joint Genome Institute"/>
            <person name="Lucas S."/>
            <person name="Han J."/>
            <person name="Lapidus A."/>
            <person name="Cheng J.-F."/>
            <person name="Goodwin L."/>
            <person name="Pitluck S."/>
            <person name="Peters L."/>
            <person name="Mikhailova N."/>
            <person name="Teshima H."/>
            <person name="Detter J.C."/>
            <person name="Han C."/>
            <person name="Tapia R."/>
            <person name="Land M."/>
            <person name="Hauser L."/>
            <person name="Kyrpides N."/>
            <person name="Ivanova N."/>
            <person name="Pagani I."/>
            <person name="Brambilla E.-M."/>
            <person name="Klenk H.-P."/>
            <person name="Woyke T."/>
        </authorList>
    </citation>
    <scope>NUCLEOTIDE SEQUENCE [LARGE SCALE GENOMIC DNA]</scope>
    <source>
        <strain evidence="2 3">XJ-54</strain>
    </source>
</reference>
<dbReference type="EMBL" id="JH636049">
    <property type="protein sequence ID" value="EID54353.1"/>
    <property type="molecule type" value="Genomic_DNA"/>
</dbReference>
<feature type="region of interest" description="Disordered" evidence="1">
    <location>
        <begin position="122"/>
        <end position="142"/>
    </location>
</feature>